<dbReference type="EMBL" id="MU150331">
    <property type="protein sequence ID" value="KAF9458772.1"/>
    <property type="molecule type" value="Genomic_DNA"/>
</dbReference>
<dbReference type="OrthoDB" id="2362444at2759"/>
<organism evidence="2 3">
    <name type="scientific">Collybia nuda</name>
    <dbReference type="NCBI Taxonomy" id="64659"/>
    <lineage>
        <taxon>Eukaryota</taxon>
        <taxon>Fungi</taxon>
        <taxon>Dikarya</taxon>
        <taxon>Basidiomycota</taxon>
        <taxon>Agaricomycotina</taxon>
        <taxon>Agaricomycetes</taxon>
        <taxon>Agaricomycetidae</taxon>
        <taxon>Agaricales</taxon>
        <taxon>Tricholomatineae</taxon>
        <taxon>Clitocybaceae</taxon>
        <taxon>Collybia</taxon>
    </lineage>
</organism>
<accession>A0A9P5XY84</accession>
<name>A0A9P5XY84_9AGAR</name>
<evidence type="ECO:0000313" key="3">
    <source>
        <dbReference type="Proteomes" id="UP000807353"/>
    </source>
</evidence>
<dbReference type="Gene3D" id="1.20.120.1020">
    <property type="entry name" value="Prion-inhibition and propagation, HeLo domain"/>
    <property type="match status" value="1"/>
</dbReference>
<dbReference type="InterPro" id="IPR038305">
    <property type="entry name" value="HeLo_sf"/>
</dbReference>
<keyword evidence="2" id="KW-0640">Prion</keyword>
<reference evidence="2" key="1">
    <citation type="submission" date="2020-11" db="EMBL/GenBank/DDBJ databases">
        <authorList>
            <consortium name="DOE Joint Genome Institute"/>
            <person name="Ahrendt S."/>
            <person name="Riley R."/>
            <person name="Andreopoulos W."/>
            <person name="Labutti K."/>
            <person name="Pangilinan J."/>
            <person name="Ruiz-Duenas F.J."/>
            <person name="Barrasa J.M."/>
            <person name="Sanchez-Garcia M."/>
            <person name="Camarero S."/>
            <person name="Miyauchi S."/>
            <person name="Serrano A."/>
            <person name="Linde D."/>
            <person name="Babiker R."/>
            <person name="Drula E."/>
            <person name="Ayuso-Fernandez I."/>
            <person name="Pacheco R."/>
            <person name="Padilla G."/>
            <person name="Ferreira P."/>
            <person name="Barriuso J."/>
            <person name="Kellner H."/>
            <person name="Castanera R."/>
            <person name="Alfaro M."/>
            <person name="Ramirez L."/>
            <person name="Pisabarro A.G."/>
            <person name="Kuo A."/>
            <person name="Tritt A."/>
            <person name="Lipzen A."/>
            <person name="He G."/>
            <person name="Yan M."/>
            <person name="Ng V."/>
            <person name="Cullen D."/>
            <person name="Martin F."/>
            <person name="Rosso M.-N."/>
            <person name="Henrissat B."/>
            <person name="Hibbett D."/>
            <person name="Martinez A.T."/>
            <person name="Grigoriev I.V."/>
        </authorList>
    </citation>
    <scope>NUCLEOTIDE SEQUENCE</scope>
    <source>
        <strain evidence="2">CBS 247.69</strain>
    </source>
</reference>
<comment type="caution">
    <text evidence="2">The sequence shown here is derived from an EMBL/GenBank/DDBJ whole genome shotgun (WGS) entry which is preliminary data.</text>
</comment>
<dbReference type="Pfam" id="PF14479">
    <property type="entry name" value="HeLo"/>
    <property type="match status" value="1"/>
</dbReference>
<gene>
    <name evidence="2" type="ORF">BDZ94DRAFT_1200537</name>
</gene>
<keyword evidence="3" id="KW-1185">Reference proteome</keyword>
<protein>
    <submittedName>
        <fullName evidence="2">Prion-inhibition and propagation-domain-containing protein</fullName>
    </submittedName>
</protein>
<dbReference type="Proteomes" id="UP000807353">
    <property type="component" value="Unassembled WGS sequence"/>
</dbReference>
<evidence type="ECO:0000313" key="2">
    <source>
        <dbReference type="EMBL" id="KAF9458772.1"/>
    </source>
</evidence>
<proteinExistence type="predicted"/>
<dbReference type="PANTHER" id="PTHR42345:SF2">
    <property type="entry name" value="HELICASE-LIKE PROTEIN"/>
    <property type="match status" value="1"/>
</dbReference>
<evidence type="ECO:0000259" key="1">
    <source>
        <dbReference type="Pfam" id="PF14479"/>
    </source>
</evidence>
<dbReference type="AlphaFoldDB" id="A0A9P5XY84"/>
<sequence>MEFSGLFIGPMNLVALWNSCIEVFDVVEPMQNSGPDEVLRVKLEVERVRLIVWGEMMGMNTVIVDKEGTVKSHAVDPRLNEQEVKATVNYLLGCIDNTFKSTDALKKRYGLKKGSSLGRAFNRMSSLGRSTDTSIADRTPLMLESVFPPAYATLQHLTNENKRSTSSTKKAKWSINDKMKFQNLVKDMNGYNNSLINLFPDIGTRAAARIKEDIGASNDVRRLRLVREAASEIHKDMSTAADVRLSGLGAALLSSPPQVAPLAVTVKPVIAPIPPKPSGSSTAAGEMSAEETLDPALVELQKAMDDLEGFCNKKEQGSIVCQISGPTNWSSRCHARIYWAGEDYDQSSSWNEESKGYVSLPHSALNLYHRKKYIKKIRHDKYNTPTDEDYIYLDAESDPKYNHVIAGTVTVEGFGLDCWDYHNTFGKHHEQTILVSYADLPDLPAKKILRRLDELRKGAGRLGWDLKMDYMDLKEFTGDGGITWVDPNEVYKHSNQISNLYSLLNRRDIFANFLQDSSIGGMVLGALPDSPGMWNVLWQIILGKELARRLDNFPDMSMSGFTSKILTTLIASDLWMSNVRIELAPLEKGLEEESVVSGKDKAPPPAEKEETNAWDEAYSLDGKSVQIHSTVHERQVEGLIRFAELMRWPFINETRDFAEDVYANLRGGTTVPIDLWDWLFGLVLPGKWASFKVMAALVLSTPSLTEKLGVSVYFDGGLSLPKQSYWRCRTVLGRVLSSLPGVKSLCGWVGPCPAIEGPQMKYIRLKARRVAPPVTDNVIHIGGYGSDDGEESTRPKKDEDIQAYISQIKDESSWSTPAPPVLLTNTFTFESIHLKALPLEADIAANSSTLSQEKLDRETEYRASLTFQTGNGALTTYTLYTNPVFVSAPPCHNGPHKVHSRELSKFRRNIWNVQDLKDAAPDGYETKDLLVINATGRGAETLAKAWCSEKGKNALIRTNAGPCYTCAYNAASKGLRLGVLIWVS</sequence>
<keyword evidence="2" id="KW-0034">Amyloid</keyword>
<dbReference type="PANTHER" id="PTHR42345">
    <property type="entry name" value="TPR_REGION DOMAIN-CONTAINING PROTEIN"/>
    <property type="match status" value="1"/>
</dbReference>
<dbReference type="InterPro" id="IPR029498">
    <property type="entry name" value="HeLo_dom"/>
</dbReference>
<feature type="domain" description="Prion-inhibition and propagation HeLo" evidence="1">
    <location>
        <begin position="5"/>
        <end position="225"/>
    </location>
</feature>